<organism evidence="1 2">
    <name type="scientific">Amblyomma americanum</name>
    <name type="common">Lone star tick</name>
    <dbReference type="NCBI Taxonomy" id="6943"/>
    <lineage>
        <taxon>Eukaryota</taxon>
        <taxon>Metazoa</taxon>
        <taxon>Ecdysozoa</taxon>
        <taxon>Arthropoda</taxon>
        <taxon>Chelicerata</taxon>
        <taxon>Arachnida</taxon>
        <taxon>Acari</taxon>
        <taxon>Parasitiformes</taxon>
        <taxon>Ixodida</taxon>
        <taxon>Ixodoidea</taxon>
        <taxon>Ixodidae</taxon>
        <taxon>Amblyomminae</taxon>
        <taxon>Amblyomma</taxon>
    </lineage>
</organism>
<reference evidence="1 2" key="1">
    <citation type="journal article" date="2023" name="Arcadia Sci">
        <title>De novo assembly of a long-read Amblyomma americanum tick genome.</title>
        <authorList>
            <person name="Chou S."/>
            <person name="Poskanzer K.E."/>
            <person name="Rollins M."/>
            <person name="Thuy-Boun P.S."/>
        </authorList>
    </citation>
    <scope>NUCLEOTIDE SEQUENCE [LARGE SCALE GENOMIC DNA]</scope>
    <source>
        <strain evidence="1">F_SG_1</strain>
        <tissue evidence="1">Salivary glands</tissue>
    </source>
</reference>
<gene>
    <name evidence="1" type="ORF">V5799_031875</name>
</gene>
<sequence>MQMFICIELWKIVNESCLQTTHLFENTKAVAAEGTIAQCENQRYLGIVLKRAEVGIKVKQMLAGYKGPQADQESKW</sequence>
<evidence type="ECO:0000313" key="2">
    <source>
        <dbReference type="Proteomes" id="UP001321473"/>
    </source>
</evidence>
<name>A0AAQ4DSS6_AMBAM</name>
<evidence type="ECO:0000313" key="1">
    <source>
        <dbReference type="EMBL" id="KAK8765516.1"/>
    </source>
</evidence>
<keyword evidence="2" id="KW-1185">Reference proteome</keyword>
<protein>
    <submittedName>
        <fullName evidence="1">Uncharacterized protein</fullName>
    </submittedName>
</protein>
<dbReference type="Proteomes" id="UP001321473">
    <property type="component" value="Unassembled WGS sequence"/>
</dbReference>
<dbReference type="AlphaFoldDB" id="A0AAQ4DSS6"/>
<proteinExistence type="predicted"/>
<accession>A0AAQ4DSS6</accession>
<dbReference type="EMBL" id="JARKHS020027256">
    <property type="protein sequence ID" value="KAK8765516.1"/>
    <property type="molecule type" value="Genomic_DNA"/>
</dbReference>
<comment type="caution">
    <text evidence="1">The sequence shown here is derived from an EMBL/GenBank/DDBJ whole genome shotgun (WGS) entry which is preliminary data.</text>
</comment>